<reference evidence="1" key="2">
    <citation type="submission" date="2020-05" db="UniProtKB">
        <authorList>
            <consortium name="EnsemblMetazoa"/>
        </authorList>
    </citation>
    <scope>IDENTIFICATION</scope>
    <source>
        <strain evidence="1">IAEA</strain>
    </source>
</reference>
<evidence type="ECO:0000313" key="2">
    <source>
        <dbReference type="Proteomes" id="UP000092460"/>
    </source>
</evidence>
<keyword evidence="2" id="KW-1185">Reference proteome</keyword>
<name>A0A1B0BD22_9MUSC</name>
<protein>
    <submittedName>
        <fullName evidence="1">Uncharacterized protein</fullName>
    </submittedName>
</protein>
<evidence type="ECO:0000313" key="1">
    <source>
        <dbReference type="EnsemblMetazoa" id="GPPI026203-PA"/>
    </source>
</evidence>
<dbReference type="EMBL" id="JXJN01012259">
    <property type="status" value="NOT_ANNOTATED_CDS"/>
    <property type="molecule type" value="Genomic_DNA"/>
</dbReference>
<sequence>MEQQNKIFRSDSSRSGFLPIVGIPIDRLRLVMRLIASDISQFFAFEILLVLRQMPDLFAVAFTLSLRITESPLIKLCFTNDNGFNSLTISSAPSPTEGLLSSMLDTFVISISTESLSLSLSLLSKDPVIELRSVINLLDNSDWDIRNSKN</sequence>
<proteinExistence type="predicted"/>
<dbReference type="VEuPathDB" id="VectorBase:GPPI026203"/>
<dbReference type="EMBL" id="JXJN01012258">
    <property type="status" value="NOT_ANNOTATED_CDS"/>
    <property type="molecule type" value="Genomic_DNA"/>
</dbReference>
<dbReference type="EMBL" id="JXJN01012257">
    <property type="status" value="NOT_ANNOTATED_CDS"/>
    <property type="molecule type" value="Genomic_DNA"/>
</dbReference>
<dbReference type="Proteomes" id="UP000092460">
    <property type="component" value="Unassembled WGS sequence"/>
</dbReference>
<organism evidence="1 2">
    <name type="scientific">Glossina palpalis gambiensis</name>
    <dbReference type="NCBI Taxonomy" id="67801"/>
    <lineage>
        <taxon>Eukaryota</taxon>
        <taxon>Metazoa</taxon>
        <taxon>Ecdysozoa</taxon>
        <taxon>Arthropoda</taxon>
        <taxon>Hexapoda</taxon>
        <taxon>Insecta</taxon>
        <taxon>Pterygota</taxon>
        <taxon>Neoptera</taxon>
        <taxon>Endopterygota</taxon>
        <taxon>Diptera</taxon>
        <taxon>Brachycera</taxon>
        <taxon>Muscomorpha</taxon>
        <taxon>Hippoboscoidea</taxon>
        <taxon>Glossinidae</taxon>
        <taxon>Glossina</taxon>
    </lineage>
</organism>
<accession>A0A1B0BD22</accession>
<dbReference type="AlphaFoldDB" id="A0A1B0BD22"/>
<dbReference type="EnsemblMetazoa" id="GPPI026203-RA">
    <property type="protein sequence ID" value="GPPI026203-PA"/>
    <property type="gene ID" value="GPPI026203"/>
</dbReference>
<reference evidence="2" key="1">
    <citation type="submission" date="2015-01" db="EMBL/GenBank/DDBJ databases">
        <authorList>
            <person name="Aksoy S."/>
            <person name="Warren W."/>
            <person name="Wilson R.K."/>
        </authorList>
    </citation>
    <scope>NUCLEOTIDE SEQUENCE [LARGE SCALE GENOMIC DNA]</scope>
    <source>
        <strain evidence="2">IAEA</strain>
    </source>
</reference>